<dbReference type="STRING" id="207559.Dde_0840"/>
<evidence type="ECO:0000256" key="1">
    <source>
        <dbReference type="SAM" id="SignalP"/>
    </source>
</evidence>
<dbReference type="SUPFAM" id="SSF49265">
    <property type="entry name" value="Fibronectin type III"/>
    <property type="match status" value="1"/>
</dbReference>
<gene>
    <name evidence="2" type="ordered locus">Dde_0840</name>
</gene>
<name>Q314K5_OLEA2</name>
<reference evidence="2 3" key="1">
    <citation type="journal article" date="2011" name="J. Bacteriol.">
        <title>Complete genome sequence and updated annotation of Desulfovibrio alaskensis G20.</title>
        <authorList>
            <person name="Hauser L.J."/>
            <person name="Land M.L."/>
            <person name="Brown S.D."/>
            <person name="Larimer F."/>
            <person name="Keller K.L."/>
            <person name="Rapp-Giles B.J."/>
            <person name="Price M.N."/>
            <person name="Lin M."/>
            <person name="Bruce D.C."/>
            <person name="Detter J.C."/>
            <person name="Tapia R."/>
            <person name="Han C.S."/>
            <person name="Goodwin L.A."/>
            <person name="Cheng J.F."/>
            <person name="Pitluck S."/>
            <person name="Copeland A."/>
            <person name="Lucas S."/>
            <person name="Nolan M."/>
            <person name="Lapidus A.L."/>
            <person name="Palumbo A.V."/>
            <person name="Wall J.D."/>
        </authorList>
    </citation>
    <scope>NUCLEOTIDE SEQUENCE [LARGE SCALE GENOMIC DNA]</scope>
    <source>
        <strain evidence="3">ATCC BAA 1058 / DSM 17464 / G20</strain>
    </source>
</reference>
<dbReference type="HOGENOM" id="CLU_478771_0_0_7"/>
<dbReference type="NCBIfam" id="TIGR03790">
    <property type="entry name" value="TIGR03790 family protein"/>
    <property type="match status" value="1"/>
</dbReference>
<organism evidence="2 3">
    <name type="scientific">Oleidesulfovibrio alaskensis (strain ATCC BAA-1058 / DSM 17464 / G20)</name>
    <name type="common">Desulfovibrio alaskensis</name>
    <dbReference type="NCBI Taxonomy" id="207559"/>
    <lineage>
        <taxon>Bacteria</taxon>
        <taxon>Pseudomonadati</taxon>
        <taxon>Thermodesulfobacteriota</taxon>
        <taxon>Desulfovibrionia</taxon>
        <taxon>Desulfovibrionales</taxon>
        <taxon>Desulfovibrionaceae</taxon>
        <taxon>Oleidesulfovibrio</taxon>
    </lineage>
</organism>
<dbReference type="eggNOG" id="COG0457">
    <property type="taxonomic scope" value="Bacteria"/>
</dbReference>
<dbReference type="InterPro" id="IPR013783">
    <property type="entry name" value="Ig-like_fold"/>
</dbReference>
<dbReference type="InterPro" id="IPR036116">
    <property type="entry name" value="FN3_sf"/>
</dbReference>
<feature type="signal peptide" evidence="1">
    <location>
        <begin position="1"/>
        <end position="33"/>
    </location>
</feature>
<dbReference type="Gene3D" id="2.60.40.10">
    <property type="entry name" value="Immunoglobulins"/>
    <property type="match status" value="1"/>
</dbReference>
<dbReference type="EMBL" id="CP000112">
    <property type="protein sequence ID" value="ABB37641.1"/>
    <property type="molecule type" value="Genomic_DNA"/>
</dbReference>
<dbReference type="RefSeq" id="WP_011366900.1">
    <property type="nucleotide sequence ID" value="NC_007519.1"/>
</dbReference>
<keyword evidence="1" id="KW-0732">Signal</keyword>
<feature type="chain" id="PRO_5004220041" description="Fibronectin type III domain protein" evidence="1">
    <location>
        <begin position="34"/>
        <end position="569"/>
    </location>
</feature>
<proteinExistence type="predicted"/>
<protein>
    <recommendedName>
        <fullName evidence="4">Fibronectin type III domain protein</fullName>
    </recommendedName>
</protein>
<keyword evidence="3" id="KW-1185">Reference proteome</keyword>
<evidence type="ECO:0000313" key="2">
    <source>
        <dbReference type="EMBL" id="ABB37641.1"/>
    </source>
</evidence>
<dbReference type="AlphaFoldDB" id="Q314K5"/>
<dbReference type="Proteomes" id="UP000002710">
    <property type="component" value="Chromosome"/>
</dbReference>
<dbReference type="InterPro" id="IPR022265">
    <property type="entry name" value="CHP03790"/>
</dbReference>
<accession>Q314K5</accession>
<dbReference type="KEGG" id="dde:Dde_0840"/>
<evidence type="ECO:0000313" key="3">
    <source>
        <dbReference type="Proteomes" id="UP000002710"/>
    </source>
</evidence>
<evidence type="ECO:0008006" key="4">
    <source>
        <dbReference type="Google" id="ProtNLM"/>
    </source>
</evidence>
<sequence length="569" mass="62402">MSRCESVMACGCRLLVGFVFLAALMVLPAAASAAPPPAFSAGEIVSSDGGAVMRWEWNEEAVTGEGIKGVKVYRLRTGDETVFRGAPVVLVKDCGMDRTLELTGLTNGEQYVYFLHTYDAAGAEKPRAMLLARPGTDPEGVPQGVKNLYAVGGHGAVGLFWDQPLERDVVGYELARKAAGDAGYTVLARFPRYVNGRVEQGGDTVSVPVQRPGFFRDTTLADGFEYRYRLRVADSEGNLSTAVETGPVRTVAARSPKPDEVLLLVRGGDGASMRVARQYARKRGVPEHRILEIDLPSAAHRFRLRQIEEPLRQYLLHTMEDGVRLAARIRVIVPCFGIPLRGAGRSVDSMISDIFRRYTWGRVMGTPNPMFRSGGHFDPSHGLYMAVRLDGPDEETAAGLTDKALQAEKTLVLHNAPGLFAKNKLVSEVEQAASRYGVPVQMKPHAYTRDNDVPQDTVWFYGVGHAYRPVRRTDWPAGAVAAFLKSDTLISLSSSPPCWAQGFLEQGVTATFGAVAEPYVEGYTRGDVFFDRFWSGKFTFAEAMFMATPTVRWMMSGIGDPLYRLPDTK</sequence>